<evidence type="ECO:0008006" key="10">
    <source>
        <dbReference type="Google" id="ProtNLM"/>
    </source>
</evidence>
<dbReference type="PANTHER" id="PTHR10383:SF9">
    <property type="entry name" value="SERINE INCORPORATOR, ISOFORM F"/>
    <property type="match status" value="1"/>
</dbReference>
<dbReference type="OrthoDB" id="5963193at2759"/>
<dbReference type="Proteomes" id="UP000594262">
    <property type="component" value="Unplaced"/>
</dbReference>
<evidence type="ECO:0000256" key="3">
    <source>
        <dbReference type="ARBA" id="ARBA00022692"/>
    </source>
</evidence>
<feature type="transmembrane region" description="Helical" evidence="6">
    <location>
        <begin position="56"/>
        <end position="76"/>
    </location>
</feature>
<comment type="subcellular location">
    <subcellularLocation>
        <location evidence="1">Membrane</location>
        <topology evidence="1">Multi-pass membrane protein</topology>
    </subcellularLocation>
</comment>
<dbReference type="GeneID" id="136799662"/>
<evidence type="ECO:0000256" key="5">
    <source>
        <dbReference type="ARBA" id="ARBA00023136"/>
    </source>
</evidence>
<evidence type="ECO:0000256" key="2">
    <source>
        <dbReference type="ARBA" id="ARBA00006665"/>
    </source>
</evidence>
<keyword evidence="7" id="KW-0732">Signal</keyword>
<feature type="transmembrane region" description="Helical" evidence="6">
    <location>
        <begin position="430"/>
        <end position="450"/>
    </location>
</feature>
<dbReference type="Pfam" id="PF03348">
    <property type="entry name" value="Serinc"/>
    <property type="match status" value="1"/>
</dbReference>
<dbReference type="RefSeq" id="XP_066912510.1">
    <property type="nucleotide sequence ID" value="XM_067056409.1"/>
</dbReference>
<feature type="transmembrane region" description="Helical" evidence="6">
    <location>
        <begin position="389"/>
        <end position="410"/>
    </location>
</feature>
<dbReference type="EnsemblMetazoa" id="CLYHEMT012372.1">
    <property type="protein sequence ID" value="CLYHEMP012372.1"/>
    <property type="gene ID" value="CLYHEMG012372"/>
</dbReference>
<feature type="signal peptide" evidence="7">
    <location>
        <begin position="1"/>
        <end position="15"/>
    </location>
</feature>
<keyword evidence="3 6" id="KW-0812">Transmembrane</keyword>
<feature type="transmembrane region" description="Helical" evidence="6">
    <location>
        <begin position="242"/>
        <end position="259"/>
    </location>
</feature>
<evidence type="ECO:0000256" key="7">
    <source>
        <dbReference type="SAM" id="SignalP"/>
    </source>
</evidence>
<protein>
    <recommendedName>
        <fullName evidence="10">Serine incorporator</fullName>
    </recommendedName>
</protein>
<dbReference type="InterPro" id="IPR005016">
    <property type="entry name" value="TDE1/TMS"/>
</dbReference>
<evidence type="ECO:0000313" key="8">
    <source>
        <dbReference type="EnsemblMetazoa" id="CLYHEMP012372.1"/>
    </source>
</evidence>
<dbReference type="AlphaFoldDB" id="A0A7M5VH06"/>
<evidence type="ECO:0000256" key="1">
    <source>
        <dbReference type="ARBA" id="ARBA00004141"/>
    </source>
</evidence>
<keyword evidence="5 6" id="KW-0472">Membrane</keyword>
<name>A0A7M5VH06_9CNID</name>
<feature type="transmembrane region" description="Helical" evidence="6">
    <location>
        <begin position="162"/>
        <end position="183"/>
    </location>
</feature>
<evidence type="ECO:0000256" key="4">
    <source>
        <dbReference type="ARBA" id="ARBA00022989"/>
    </source>
</evidence>
<keyword evidence="4 6" id="KW-1133">Transmembrane helix</keyword>
<reference evidence="8" key="1">
    <citation type="submission" date="2021-01" db="UniProtKB">
        <authorList>
            <consortium name="EnsemblMetazoa"/>
        </authorList>
    </citation>
    <scope>IDENTIFICATION</scope>
</reference>
<evidence type="ECO:0000256" key="6">
    <source>
        <dbReference type="SAM" id="Phobius"/>
    </source>
</evidence>
<evidence type="ECO:0000313" key="9">
    <source>
        <dbReference type="Proteomes" id="UP000594262"/>
    </source>
</evidence>
<keyword evidence="9" id="KW-1185">Reference proteome</keyword>
<comment type="similarity">
    <text evidence="2">Belongs to the TDE1 family.</text>
</comment>
<feature type="chain" id="PRO_5029708807" description="Serine incorporator" evidence="7">
    <location>
        <begin position="16"/>
        <end position="456"/>
    </location>
</feature>
<feature type="transmembrane region" description="Helical" evidence="6">
    <location>
        <begin position="132"/>
        <end position="156"/>
    </location>
</feature>
<organism evidence="8 9">
    <name type="scientific">Clytia hemisphaerica</name>
    <dbReference type="NCBI Taxonomy" id="252671"/>
    <lineage>
        <taxon>Eukaryota</taxon>
        <taxon>Metazoa</taxon>
        <taxon>Cnidaria</taxon>
        <taxon>Hydrozoa</taxon>
        <taxon>Hydroidolina</taxon>
        <taxon>Leptothecata</taxon>
        <taxon>Obeliida</taxon>
        <taxon>Clytiidae</taxon>
        <taxon>Clytia</taxon>
    </lineage>
</organism>
<sequence length="456" mass="50142">MGSLLSLIGIGSAASCLPSIGGCAASQIACCCGSAACSLCCKACPSCQNSTASRIGYTLVLLLGFILSCVMLSPNIRQKLNKVPHLCPTFDCDQVVGYVAVYRVCFAMFAFFFIMALITFKIRNSKDPRASIHNGFWAIKLLVFIALLVGAFYIPKGDFSRVWMYIGMIGGFLFILIQLVLLIDFAYSWSQKWIGKYEETDNKIWFIGLAVCTGGLYAIALAITICGFIFYTKTSGCGLNKFFLSFNFIIAVLLSLISIHPRVQESQPTSGLLQASIISAYSMYLTLSAMSNEPGTDCNPGSSFLQSDSFAPGFDTQTVLAAIFLFCTVVYSCVRTSAKSSSLSIQSDDADIEEVLLIENNGQGDDDVEYKGQKVYDNESTEVAYNYSFFHFTYALASLYIMMMLTNWYSPEGANFKTLTSSMATVWVKMASSWACFVLFGWTLVAPMLFPDREFH</sequence>
<feature type="transmembrane region" description="Helical" evidence="6">
    <location>
        <begin position="204"/>
        <end position="230"/>
    </location>
</feature>
<dbReference type="PANTHER" id="PTHR10383">
    <property type="entry name" value="SERINE INCORPORATOR"/>
    <property type="match status" value="1"/>
</dbReference>
<dbReference type="GO" id="GO:0016020">
    <property type="term" value="C:membrane"/>
    <property type="evidence" value="ECO:0007669"/>
    <property type="project" value="UniProtKB-SubCell"/>
</dbReference>
<accession>A0A7M5VH06</accession>
<proteinExistence type="inferred from homology"/>
<feature type="transmembrane region" description="Helical" evidence="6">
    <location>
        <begin position="96"/>
        <end position="120"/>
    </location>
</feature>
<feature type="transmembrane region" description="Helical" evidence="6">
    <location>
        <begin position="310"/>
        <end position="334"/>
    </location>
</feature>